<gene>
    <name evidence="2" type="ORF">NDI37_26510</name>
</gene>
<keyword evidence="3" id="KW-1185">Reference proteome</keyword>
<sequence length="56" mass="5866">MKNKVQIYGVVGLLVGGAIAAAGIIPLLLLGGEDNQEEIQLAIGKLTGEARKSFMR</sequence>
<dbReference type="Proteomes" id="UP001442494">
    <property type="component" value="Unassembled WGS sequence"/>
</dbReference>
<accession>A0ABV0JXA8</accession>
<proteinExistence type="predicted"/>
<keyword evidence="1" id="KW-0812">Transmembrane</keyword>
<protein>
    <recommendedName>
        <fullName evidence="4">YtxH domain-containing protein</fullName>
    </recommendedName>
</protein>
<name>A0ABV0JXA8_9CYAN</name>
<keyword evidence="1" id="KW-0472">Membrane</keyword>
<feature type="transmembrane region" description="Helical" evidence="1">
    <location>
        <begin position="7"/>
        <end position="29"/>
    </location>
</feature>
<evidence type="ECO:0000313" key="3">
    <source>
        <dbReference type="Proteomes" id="UP001442494"/>
    </source>
</evidence>
<organism evidence="2 3">
    <name type="scientific">Funiculus sociatus GB2-A5</name>
    <dbReference type="NCBI Taxonomy" id="2933946"/>
    <lineage>
        <taxon>Bacteria</taxon>
        <taxon>Bacillati</taxon>
        <taxon>Cyanobacteriota</taxon>
        <taxon>Cyanophyceae</taxon>
        <taxon>Coleofasciculales</taxon>
        <taxon>Coleofasciculaceae</taxon>
        <taxon>Funiculus</taxon>
    </lineage>
</organism>
<evidence type="ECO:0000313" key="2">
    <source>
        <dbReference type="EMBL" id="MEP0867998.1"/>
    </source>
</evidence>
<keyword evidence="1" id="KW-1133">Transmembrane helix</keyword>
<comment type="caution">
    <text evidence="2">The sequence shown here is derived from an EMBL/GenBank/DDBJ whole genome shotgun (WGS) entry which is preliminary data.</text>
</comment>
<evidence type="ECO:0000256" key="1">
    <source>
        <dbReference type="SAM" id="Phobius"/>
    </source>
</evidence>
<reference evidence="2 3" key="1">
    <citation type="submission" date="2022-04" db="EMBL/GenBank/DDBJ databases">
        <title>Positive selection, recombination, and allopatry shape intraspecific diversity of widespread and dominant cyanobacteria.</title>
        <authorList>
            <person name="Wei J."/>
            <person name="Shu W."/>
            <person name="Hu C."/>
        </authorList>
    </citation>
    <scope>NUCLEOTIDE SEQUENCE [LARGE SCALE GENOMIC DNA]</scope>
    <source>
        <strain evidence="2 3">GB2-A5</strain>
    </source>
</reference>
<dbReference type="RefSeq" id="WP_190425473.1">
    <property type="nucleotide sequence ID" value="NZ_JAMPKK010000102.1"/>
</dbReference>
<dbReference type="EMBL" id="JAMPKK010000102">
    <property type="protein sequence ID" value="MEP0867998.1"/>
    <property type="molecule type" value="Genomic_DNA"/>
</dbReference>
<evidence type="ECO:0008006" key="4">
    <source>
        <dbReference type="Google" id="ProtNLM"/>
    </source>
</evidence>